<dbReference type="EMBL" id="OW152819">
    <property type="protein sequence ID" value="CAH2074775.1"/>
    <property type="molecule type" value="Genomic_DNA"/>
</dbReference>
<evidence type="ECO:0000313" key="2">
    <source>
        <dbReference type="Proteomes" id="UP000837857"/>
    </source>
</evidence>
<reference evidence="1" key="1">
    <citation type="submission" date="2022-03" db="EMBL/GenBank/DDBJ databases">
        <authorList>
            <person name="Martin H S."/>
        </authorList>
    </citation>
    <scope>NUCLEOTIDE SEQUENCE</scope>
</reference>
<accession>A0ABN8J5W9</accession>
<gene>
    <name evidence="1" type="ORF">IPOD504_LOCUS16259</name>
</gene>
<protein>
    <submittedName>
        <fullName evidence="1">Uncharacterized protein</fullName>
    </submittedName>
</protein>
<evidence type="ECO:0000313" key="1">
    <source>
        <dbReference type="EMBL" id="CAH2074775.1"/>
    </source>
</evidence>
<dbReference type="Proteomes" id="UP000837857">
    <property type="component" value="Chromosome 7"/>
</dbReference>
<name>A0ABN8J5W9_9NEOP</name>
<sequence>MMRRFEVYVWLRYGPLSRASFGIRRTACVHRRRRGRSRRPRLITMLGRSTVSQARPGRFTPRRDNYLACVSPRLAFPERRRRRQLCRR</sequence>
<feature type="non-terminal residue" evidence="1">
    <location>
        <position position="88"/>
    </location>
</feature>
<keyword evidence="2" id="KW-1185">Reference proteome</keyword>
<organism evidence="1 2">
    <name type="scientific">Iphiclides podalirius</name>
    <name type="common">scarce swallowtail</name>
    <dbReference type="NCBI Taxonomy" id="110791"/>
    <lineage>
        <taxon>Eukaryota</taxon>
        <taxon>Metazoa</taxon>
        <taxon>Ecdysozoa</taxon>
        <taxon>Arthropoda</taxon>
        <taxon>Hexapoda</taxon>
        <taxon>Insecta</taxon>
        <taxon>Pterygota</taxon>
        <taxon>Neoptera</taxon>
        <taxon>Endopterygota</taxon>
        <taxon>Lepidoptera</taxon>
        <taxon>Glossata</taxon>
        <taxon>Ditrysia</taxon>
        <taxon>Papilionoidea</taxon>
        <taxon>Papilionidae</taxon>
        <taxon>Papilioninae</taxon>
        <taxon>Iphiclides</taxon>
    </lineage>
</organism>
<proteinExistence type="predicted"/>